<dbReference type="SUPFAM" id="SSF160240">
    <property type="entry name" value="Cation efflux protein cytoplasmic domain-like"/>
    <property type="match status" value="1"/>
</dbReference>
<sequence length="316" mass="34977">MASSHDHDHHDHHGHHHHHGPGHVHIHEHRDIRPLRIAITLTGLVFVAQVVGGLYSGSLALLSDAGHVFVDLASLLIAFIGLKLAARARDQHDMRFTFGLRRIEILAALTNGFLLLGICIYIIIEAVKRFVDHSHHIHAESMLVIAIVGFIANAISAMYLHKSEHITTRSAYLHVMTDLMSSGGVIIAAVILTITDWEWIDPLISLLIAAVIIRGAIRVIRQAGVILMESSPEHIMPKDVREALLDLEGIDDVHDVHVWQLGANDYTATVHVVSGRATDDVVIDVKNRLRERFSIDHATVQVETRDLHDQGECGSC</sequence>
<feature type="transmembrane region" description="Helical" evidence="10">
    <location>
        <begin position="172"/>
        <end position="194"/>
    </location>
</feature>
<dbReference type="InterPro" id="IPR027469">
    <property type="entry name" value="Cation_efflux_TMD_sf"/>
</dbReference>
<feature type="transmembrane region" description="Helical" evidence="10">
    <location>
        <begin position="35"/>
        <end position="55"/>
    </location>
</feature>
<dbReference type="PANTHER" id="PTHR11562:SF17">
    <property type="entry name" value="RE54080P-RELATED"/>
    <property type="match status" value="1"/>
</dbReference>
<evidence type="ECO:0000256" key="9">
    <source>
        <dbReference type="SAM" id="MobiDB-lite"/>
    </source>
</evidence>
<proteinExistence type="inferred from homology"/>
<protein>
    <recommendedName>
        <fullName evidence="15">Cation transporter</fullName>
    </recommendedName>
</protein>
<comment type="similarity">
    <text evidence="2">Belongs to the cation diffusion facilitator (CDF) transporter (TC 2.A.4) family. SLC30A subfamily.</text>
</comment>
<organism evidence="13 14">
    <name type="scientific">Candidatus Kapaibacterium thiocyanatum</name>
    <dbReference type="NCBI Taxonomy" id="1895771"/>
    <lineage>
        <taxon>Bacteria</taxon>
        <taxon>Pseudomonadati</taxon>
        <taxon>Candidatus Kapaibacteriota</taxon>
        <taxon>Candidatus Kapaibacteriia</taxon>
        <taxon>Candidatus Kapaibacteriales</taxon>
        <taxon>Candidatus Kapaibacteriaceae</taxon>
        <taxon>Candidatus Kapaibacterium</taxon>
    </lineage>
</organism>
<dbReference type="STRING" id="1895771.BGO89_08730"/>
<comment type="caution">
    <text evidence="13">The sequence shown here is derived from an EMBL/GenBank/DDBJ whole genome shotgun (WGS) entry which is preliminary data.</text>
</comment>
<reference evidence="13 14" key="1">
    <citation type="submission" date="2016-09" db="EMBL/GenBank/DDBJ databases">
        <title>Genome-resolved meta-omics ties microbial dynamics to process performance in biotechnology for thiocyanate degradation.</title>
        <authorList>
            <person name="Kantor R.S."/>
            <person name="Huddy R.J."/>
            <person name="Iyer R."/>
            <person name="Thomas B.C."/>
            <person name="Brown C.T."/>
            <person name="Anantharaman K."/>
            <person name="Tringe S."/>
            <person name="Hettich R.L."/>
            <person name="Harrison S.T."/>
            <person name="Banfield J.F."/>
        </authorList>
    </citation>
    <scope>NUCLEOTIDE SEQUENCE [LARGE SCALE GENOMIC DNA]</scope>
    <source>
        <strain evidence="13">59-99</strain>
    </source>
</reference>
<keyword evidence="5" id="KW-0862">Zinc</keyword>
<keyword evidence="4 10" id="KW-0812">Transmembrane</keyword>
<evidence type="ECO:0000259" key="12">
    <source>
        <dbReference type="Pfam" id="PF16916"/>
    </source>
</evidence>
<dbReference type="AlphaFoldDB" id="A0A1M3KW76"/>
<feature type="compositionally biased region" description="Basic and acidic residues" evidence="9">
    <location>
        <begin position="1"/>
        <end position="11"/>
    </location>
</feature>
<keyword evidence="5" id="KW-0864">Zinc transport</keyword>
<dbReference type="InterPro" id="IPR050681">
    <property type="entry name" value="CDF/SLC30A"/>
</dbReference>
<dbReference type="EMBL" id="MKVH01000024">
    <property type="protein sequence ID" value="OJX56627.1"/>
    <property type="molecule type" value="Genomic_DNA"/>
</dbReference>
<evidence type="ECO:0000256" key="4">
    <source>
        <dbReference type="ARBA" id="ARBA00022692"/>
    </source>
</evidence>
<feature type="transmembrane region" description="Helical" evidence="10">
    <location>
        <begin position="136"/>
        <end position="160"/>
    </location>
</feature>
<keyword evidence="7" id="KW-0406">Ion transport</keyword>
<evidence type="ECO:0000256" key="2">
    <source>
        <dbReference type="ARBA" id="ARBA00008873"/>
    </source>
</evidence>
<evidence type="ECO:0000256" key="1">
    <source>
        <dbReference type="ARBA" id="ARBA00004141"/>
    </source>
</evidence>
<evidence type="ECO:0000313" key="14">
    <source>
        <dbReference type="Proteomes" id="UP000184233"/>
    </source>
</evidence>
<dbReference type="Pfam" id="PF16916">
    <property type="entry name" value="ZT_dimer"/>
    <property type="match status" value="1"/>
</dbReference>
<evidence type="ECO:0000256" key="7">
    <source>
        <dbReference type="ARBA" id="ARBA00023065"/>
    </source>
</evidence>
<name>A0A1M3KW76_9BACT</name>
<dbReference type="GO" id="GO:0005886">
    <property type="term" value="C:plasma membrane"/>
    <property type="evidence" value="ECO:0007669"/>
    <property type="project" value="TreeGrafter"/>
</dbReference>
<dbReference type="Gene3D" id="1.20.1510.10">
    <property type="entry name" value="Cation efflux protein transmembrane domain"/>
    <property type="match status" value="1"/>
</dbReference>
<feature type="compositionally biased region" description="Basic residues" evidence="9">
    <location>
        <begin position="12"/>
        <end position="25"/>
    </location>
</feature>
<evidence type="ECO:0000259" key="11">
    <source>
        <dbReference type="Pfam" id="PF01545"/>
    </source>
</evidence>
<dbReference type="InterPro" id="IPR027470">
    <property type="entry name" value="Cation_efflux_CTD"/>
</dbReference>
<evidence type="ECO:0008006" key="15">
    <source>
        <dbReference type="Google" id="ProtNLM"/>
    </source>
</evidence>
<evidence type="ECO:0000256" key="8">
    <source>
        <dbReference type="ARBA" id="ARBA00023136"/>
    </source>
</evidence>
<keyword evidence="8 10" id="KW-0472">Membrane</keyword>
<feature type="transmembrane region" description="Helical" evidence="10">
    <location>
        <begin position="200"/>
        <end position="220"/>
    </location>
</feature>
<dbReference type="GO" id="GO:0005385">
    <property type="term" value="F:zinc ion transmembrane transporter activity"/>
    <property type="evidence" value="ECO:0007669"/>
    <property type="project" value="TreeGrafter"/>
</dbReference>
<dbReference type="NCBIfam" id="TIGR01297">
    <property type="entry name" value="CDF"/>
    <property type="match status" value="1"/>
</dbReference>
<evidence type="ECO:0000313" key="13">
    <source>
        <dbReference type="EMBL" id="OJX56627.1"/>
    </source>
</evidence>
<evidence type="ECO:0000256" key="3">
    <source>
        <dbReference type="ARBA" id="ARBA00022448"/>
    </source>
</evidence>
<dbReference type="PANTHER" id="PTHR11562">
    <property type="entry name" value="CATION EFFLUX PROTEIN/ ZINC TRANSPORTER"/>
    <property type="match status" value="1"/>
</dbReference>
<evidence type="ECO:0000256" key="10">
    <source>
        <dbReference type="SAM" id="Phobius"/>
    </source>
</evidence>
<feature type="region of interest" description="Disordered" evidence="9">
    <location>
        <begin position="1"/>
        <end position="25"/>
    </location>
</feature>
<keyword evidence="3" id="KW-0813">Transport</keyword>
<gene>
    <name evidence="13" type="ORF">BGO89_08730</name>
</gene>
<feature type="transmembrane region" description="Helical" evidence="10">
    <location>
        <begin position="67"/>
        <end position="85"/>
    </location>
</feature>
<feature type="domain" description="Cation efflux protein transmembrane" evidence="11">
    <location>
        <begin position="36"/>
        <end position="228"/>
    </location>
</feature>
<dbReference type="InterPro" id="IPR002524">
    <property type="entry name" value="Cation_efflux"/>
</dbReference>
<evidence type="ECO:0000256" key="6">
    <source>
        <dbReference type="ARBA" id="ARBA00022989"/>
    </source>
</evidence>
<dbReference type="InterPro" id="IPR058533">
    <property type="entry name" value="Cation_efflux_TM"/>
</dbReference>
<dbReference type="SUPFAM" id="SSF161111">
    <property type="entry name" value="Cation efflux protein transmembrane domain-like"/>
    <property type="match status" value="1"/>
</dbReference>
<evidence type="ECO:0000256" key="5">
    <source>
        <dbReference type="ARBA" id="ARBA00022906"/>
    </source>
</evidence>
<dbReference type="Proteomes" id="UP000184233">
    <property type="component" value="Unassembled WGS sequence"/>
</dbReference>
<feature type="transmembrane region" description="Helical" evidence="10">
    <location>
        <begin position="105"/>
        <end position="124"/>
    </location>
</feature>
<comment type="subcellular location">
    <subcellularLocation>
        <location evidence="1">Membrane</location>
        <topology evidence="1">Multi-pass membrane protein</topology>
    </subcellularLocation>
</comment>
<dbReference type="Pfam" id="PF01545">
    <property type="entry name" value="Cation_efflux"/>
    <property type="match status" value="1"/>
</dbReference>
<accession>A0A1M3KW76</accession>
<keyword evidence="6 10" id="KW-1133">Transmembrane helix</keyword>
<dbReference type="InterPro" id="IPR036837">
    <property type="entry name" value="Cation_efflux_CTD_sf"/>
</dbReference>
<feature type="domain" description="Cation efflux protein cytoplasmic" evidence="12">
    <location>
        <begin position="237"/>
        <end position="303"/>
    </location>
</feature>